<keyword evidence="3 8" id="KW-0732">Signal</keyword>
<gene>
    <name evidence="12" type="ORF">SHK19_05250</name>
</gene>
<dbReference type="Pfam" id="PF02868">
    <property type="entry name" value="Peptidase_M4_C"/>
    <property type="match status" value="1"/>
</dbReference>
<feature type="signal peptide" evidence="8">
    <location>
        <begin position="1"/>
        <end position="29"/>
    </location>
</feature>
<organism evidence="12 13">
    <name type="scientific">Nocardioides bizhenqiangii</name>
    <dbReference type="NCBI Taxonomy" id="3095076"/>
    <lineage>
        <taxon>Bacteria</taxon>
        <taxon>Bacillati</taxon>
        <taxon>Actinomycetota</taxon>
        <taxon>Actinomycetes</taxon>
        <taxon>Propionibacteriales</taxon>
        <taxon>Nocardioidaceae</taxon>
        <taxon>Nocardioides</taxon>
    </lineage>
</organism>
<dbReference type="InterPro" id="IPR027268">
    <property type="entry name" value="Peptidase_M4/M1_CTD_sf"/>
</dbReference>
<accession>A0ABZ0ZTJ2</accession>
<evidence type="ECO:0000256" key="5">
    <source>
        <dbReference type="ARBA" id="ARBA00022833"/>
    </source>
</evidence>
<dbReference type="InterPro" id="IPR001570">
    <property type="entry name" value="Peptidase_M4_C_domain"/>
</dbReference>
<evidence type="ECO:0000256" key="8">
    <source>
        <dbReference type="SAM" id="SignalP"/>
    </source>
</evidence>
<evidence type="ECO:0000259" key="10">
    <source>
        <dbReference type="Pfam" id="PF02868"/>
    </source>
</evidence>
<reference evidence="13" key="1">
    <citation type="submission" date="2023-12" db="EMBL/GenBank/DDBJ databases">
        <title>Novel species in genus Nocardioides.</title>
        <authorList>
            <person name="Zhou H."/>
        </authorList>
    </citation>
    <scope>NUCLEOTIDE SEQUENCE [LARGE SCALE GENOMIC DNA]</scope>
    <source>
        <strain evidence="13">HM61</strain>
    </source>
</reference>
<dbReference type="InterPro" id="IPR011096">
    <property type="entry name" value="FTP_domain"/>
</dbReference>
<keyword evidence="6" id="KW-0482">Metalloprotease</keyword>
<evidence type="ECO:0000256" key="2">
    <source>
        <dbReference type="ARBA" id="ARBA00022723"/>
    </source>
</evidence>
<feature type="chain" id="PRO_5046409499" evidence="8">
    <location>
        <begin position="30"/>
        <end position="798"/>
    </location>
</feature>
<dbReference type="PANTHER" id="PTHR33794">
    <property type="entry name" value="BACILLOLYSIN"/>
    <property type="match status" value="1"/>
</dbReference>
<dbReference type="Proteomes" id="UP001327225">
    <property type="component" value="Chromosome"/>
</dbReference>
<evidence type="ECO:0000313" key="13">
    <source>
        <dbReference type="Proteomes" id="UP001327225"/>
    </source>
</evidence>
<dbReference type="InterPro" id="IPR013856">
    <property type="entry name" value="Peptidase_M4_domain"/>
</dbReference>
<evidence type="ECO:0000256" key="1">
    <source>
        <dbReference type="ARBA" id="ARBA00022670"/>
    </source>
</evidence>
<keyword evidence="4" id="KW-0378">Hydrolase</keyword>
<dbReference type="SUPFAM" id="SSF49313">
    <property type="entry name" value="Cadherin-like"/>
    <property type="match status" value="1"/>
</dbReference>
<feature type="domain" description="FTP" evidence="11">
    <location>
        <begin position="95"/>
        <end position="122"/>
    </location>
</feature>
<name>A0ABZ0ZTJ2_9ACTN</name>
<keyword evidence="5" id="KW-0862">Zinc</keyword>
<evidence type="ECO:0000256" key="3">
    <source>
        <dbReference type="ARBA" id="ARBA00022729"/>
    </source>
</evidence>
<dbReference type="EMBL" id="CP141059">
    <property type="protein sequence ID" value="WQQ27641.1"/>
    <property type="molecule type" value="Genomic_DNA"/>
</dbReference>
<keyword evidence="13" id="KW-1185">Reference proteome</keyword>
<evidence type="ECO:0000259" key="11">
    <source>
        <dbReference type="Pfam" id="PF07504"/>
    </source>
</evidence>
<dbReference type="InterPro" id="IPR015919">
    <property type="entry name" value="Cadherin-like_sf"/>
</dbReference>
<protein>
    <submittedName>
        <fullName evidence="12">M4 family metallopeptidase</fullName>
    </submittedName>
</protein>
<keyword evidence="2" id="KW-0479">Metal-binding</keyword>
<dbReference type="Pfam" id="PF05345">
    <property type="entry name" value="He_PIG"/>
    <property type="match status" value="1"/>
</dbReference>
<dbReference type="Gene3D" id="1.10.390.10">
    <property type="entry name" value="Neutral Protease Domain 2"/>
    <property type="match status" value="1"/>
</dbReference>
<evidence type="ECO:0000313" key="12">
    <source>
        <dbReference type="EMBL" id="WQQ27641.1"/>
    </source>
</evidence>
<dbReference type="Pfam" id="PF07504">
    <property type="entry name" value="FTP"/>
    <property type="match status" value="1"/>
</dbReference>
<dbReference type="InterPro" id="IPR050728">
    <property type="entry name" value="Zinc_Metalloprotease_M4"/>
</dbReference>
<feature type="compositionally biased region" description="Low complexity" evidence="7">
    <location>
        <begin position="38"/>
        <end position="53"/>
    </location>
</feature>
<feature type="region of interest" description="Disordered" evidence="7">
    <location>
        <begin position="28"/>
        <end position="53"/>
    </location>
</feature>
<dbReference type="PANTHER" id="PTHR33794:SF1">
    <property type="entry name" value="BACILLOLYSIN"/>
    <property type="match status" value="1"/>
</dbReference>
<feature type="domain" description="Peptidase M4" evidence="9">
    <location>
        <begin position="223"/>
        <end position="349"/>
    </location>
</feature>
<feature type="domain" description="Peptidase M4 C-terminal" evidence="10">
    <location>
        <begin position="360"/>
        <end position="522"/>
    </location>
</feature>
<evidence type="ECO:0000256" key="6">
    <source>
        <dbReference type="ARBA" id="ARBA00023049"/>
    </source>
</evidence>
<dbReference type="RefSeq" id="WP_322938021.1">
    <property type="nucleotide sequence ID" value="NZ_CP141059.1"/>
</dbReference>
<dbReference type="Gene3D" id="3.10.170.10">
    <property type="match status" value="1"/>
</dbReference>
<proteinExistence type="predicted"/>
<evidence type="ECO:0000256" key="4">
    <source>
        <dbReference type="ARBA" id="ARBA00022801"/>
    </source>
</evidence>
<evidence type="ECO:0000256" key="7">
    <source>
        <dbReference type="SAM" id="MobiDB-lite"/>
    </source>
</evidence>
<dbReference type="Gene3D" id="2.60.40.10">
    <property type="entry name" value="Immunoglobulins"/>
    <property type="match status" value="1"/>
</dbReference>
<sequence length="798" mass="83878">MLTTRSVVASTIFAAAAALTVAPLGTAVADDPKPKPPSAASSAPDSDTAPRPSRDAVAAAAAADIVTARVPQLHLSRYDKVHAQETLRSAQLRFVPYERTYRGLPVDGGDFVVVVDGDGNVVYTSVAQTAKVSLADVQPSVAATTARTRSAGKVNDARLGRSQLVVLQRGSRSDLAWRTTATGRRAGEPSRLDVYVDADSGEVLQTLEGVASGDGNAGWSGPNPVPIQTRKVGSTYEMTMKTAPTMTCQDLATNLTFTGPDDVWGNGDPTNKETACVDALYGAQQMNKMMASWLGRAGMNGSNGWLPMRVGLAAQNAFYDGTQVQFGFNPSGQWVSSLDVTAHEFGHGVDHHTPGGISRGSTQEFIADTFGTSTEWFDNQPAPHDVRDFLIGEEINLAGHNEIRNMANPSLEGHPNCYSPAMDTSDQVHANAGPGDHWFYIASQGTNPASGPVSPTCNATTQLGIGIQKVMKVLYTAMLMKTTASSYPRYRAWTLIAARHLYGQANCTEFNRIRAAWNAVSVPAQGDEGTCTKNAGGAAVTNATARTATAGSPFTPFTMTATGGTAPYTWSALGLPTGLSINPSTGQVSGTLNKDTAGTWVVEVTATPAAGAAGKAWFTFYVASPTTPACSGQRLGNSDFELPSDAPWTTFAGKIGPHGASLSRTGVKHAWLGGYGSGPTNHLGTRIDTLTQSVTVPAGCKATLVFYVWSLTDEDSSTTGFDTLTVKAGNTTLLTRSNLDAINVEACGSCPKTYAKVTKVLPGGLAGTTFELSFNTNENDVLFTNWHIDDVTLKISPP</sequence>
<evidence type="ECO:0000259" key="9">
    <source>
        <dbReference type="Pfam" id="PF01447"/>
    </source>
</evidence>
<keyword evidence="1" id="KW-0645">Protease</keyword>
<dbReference type="CDD" id="cd09597">
    <property type="entry name" value="M4_TLP"/>
    <property type="match status" value="1"/>
</dbReference>
<dbReference type="InterPro" id="IPR013783">
    <property type="entry name" value="Ig-like_fold"/>
</dbReference>
<dbReference type="Pfam" id="PF01447">
    <property type="entry name" value="Peptidase_M4"/>
    <property type="match status" value="1"/>
</dbReference>
<dbReference type="SUPFAM" id="SSF55486">
    <property type="entry name" value="Metalloproteases ('zincins'), catalytic domain"/>
    <property type="match status" value="1"/>
</dbReference>